<dbReference type="InterPro" id="IPR036388">
    <property type="entry name" value="WH-like_DNA-bd_sf"/>
</dbReference>
<name>A0ABN2IIF5_9ACTN</name>
<dbReference type="SMART" id="SM01012">
    <property type="entry name" value="ANTAR"/>
    <property type="match status" value="1"/>
</dbReference>
<gene>
    <name evidence="2" type="ORF">GCM10009765_63790</name>
</gene>
<organism evidence="2 3">
    <name type="scientific">Fodinicola feengrottensis</name>
    <dbReference type="NCBI Taxonomy" id="435914"/>
    <lineage>
        <taxon>Bacteria</taxon>
        <taxon>Bacillati</taxon>
        <taxon>Actinomycetota</taxon>
        <taxon>Actinomycetes</taxon>
        <taxon>Mycobacteriales</taxon>
        <taxon>Fodinicola</taxon>
    </lineage>
</organism>
<dbReference type="Proteomes" id="UP001500618">
    <property type="component" value="Unassembled WGS sequence"/>
</dbReference>
<evidence type="ECO:0000313" key="3">
    <source>
        <dbReference type="Proteomes" id="UP001500618"/>
    </source>
</evidence>
<dbReference type="InterPro" id="IPR011006">
    <property type="entry name" value="CheY-like_superfamily"/>
</dbReference>
<dbReference type="Pfam" id="PF03861">
    <property type="entry name" value="ANTAR"/>
    <property type="match status" value="1"/>
</dbReference>
<dbReference type="SUPFAM" id="SSF52172">
    <property type="entry name" value="CheY-like"/>
    <property type="match status" value="1"/>
</dbReference>
<dbReference type="Gene3D" id="1.10.10.10">
    <property type="entry name" value="Winged helix-like DNA-binding domain superfamily/Winged helix DNA-binding domain"/>
    <property type="match status" value="1"/>
</dbReference>
<reference evidence="2 3" key="1">
    <citation type="journal article" date="2019" name="Int. J. Syst. Evol. Microbiol.">
        <title>The Global Catalogue of Microorganisms (GCM) 10K type strain sequencing project: providing services to taxonomists for standard genome sequencing and annotation.</title>
        <authorList>
            <consortium name="The Broad Institute Genomics Platform"/>
            <consortium name="The Broad Institute Genome Sequencing Center for Infectious Disease"/>
            <person name="Wu L."/>
            <person name="Ma J."/>
        </authorList>
    </citation>
    <scope>NUCLEOTIDE SEQUENCE [LARGE SCALE GENOMIC DNA]</scope>
    <source>
        <strain evidence="2 3">JCM 14718</strain>
    </source>
</reference>
<dbReference type="RefSeq" id="WP_279582607.1">
    <property type="nucleotide sequence ID" value="NZ_BAAANY010000031.1"/>
</dbReference>
<keyword evidence="3" id="KW-1185">Reference proteome</keyword>
<dbReference type="EMBL" id="BAAANY010000031">
    <property type="protein sequence ID" value="GAA1705696.1"/>
    <property type="molecule type" value="Genomic_DNA"/>
</dbReference>
<protein>
    <recommendedName>
        <fullName evidence="1">ANTAR domain-containing protein</fullName>
    </recommendedName>
</protein>
<comment type="caution">
    <text evidence="2">The sequence shown here is derived from an EMBL/GenBank/DDBJ whole genome shotgun (WGS) entry which is preliminary data.</text>
</comment>
<dbReference type="InterPro" id="IPR005561">
    <property type="entry name" value="ANTAR"/>
</dbReference>
<evidence type="ECO:0000259" key="1">
    <source>
        <dbReference type="PROSITE" id="PS50921"/>
    </source>
</evidence>
<evidence type="ECO:0000313" key="2">
    <source>
        <dbReference type="EMBL" id="GAA1705696.1"/>
    </source>
</evidence>
<proteinExistence type="predicted"/>
<accession>A0ABN2IIF5</accession>
<feature type="domain" description="ANTAR" evidence="1">
    <location>
        <begin position="70"/>
        <end position="131"/>
    </location>
</feature>
<dbReference type="PROSITE" id="PS50921">
    <property type="entry name" value="ANTAR"/>
    <property type="match status" value="1"/>
</dbReference>
<sequence length="149" mass="15857">MRTQDPPEDPLPLLSPVVVRRTPAGWAVESEEVDTLVEALVFADLVAADSGGPTSPGQRPGPVVGEVNETERLRAAVSQLQHALSVRVTIEQAIGILAERTHQAPREAFEELRKVARSHGSRVHDIAVAIVASVTDASIALPGDLPTRP</sequence>